<reference evidence="10" key="1">
    <citation type="submission" date="2018-09" db="EMBL/GenBank/DDBJ databases">
        <authorList>
            <person name="Manzano-Marin A."/>
            <person name="Manzano-Marin A."/>
        </authorList>
    </citation>
    <scope>NUCLEOTIDE SEQUENCE [LARGE SCALE GENOMIC DNA]</scope>
    <source>
        <strain evidence="10">BuCistrobi</strain>
    </source>
</reference>
<dbReference type="Proteomes" id="UP000271849">
    <property type="component" value="Chromosome"/>
</dbReference>
<proteinExistence type="inferred from homology"/>
<feature type="binding site" evidence="8">
    <location>
        <position position="18"/>
    </location>
    <ligand>
        <name>Zn(2+)</name>
        <dbReference type="ChEBI" id="CHEBI:29105"/>
    </ligand>
</feature>
<gene>
    <name evidence="8 9" type="primary">rpmE</name>
    <name evidence="9" type="ORF">BUCINSTRO3249_0386</name>
</gene>
<evidence type="ECO:0000256" key="5">
    <source>
        <dbReference type="ARBA" id="ARBA00022980"/>
    </source>
</evidence>
<keyword evidence="3 8" id="KW-0699">rRNA-binding</keyword>
<dbReference type="GO" id="GO:0006412">
    <property type="term" value="P:translation"/>
    <property type="evidence" value="ECO:0007669"/>
    <property type="project" value="UniProtKB-UniRule"/>
</dbReference>
<evidence type="ECO:0000313" key="10">
    <source>
        <dbReference type="Proteomes" id="UP000271849"/>
    </source>
</evidence>
<dbReference type="InterPro" id="IPR027491">
    <property type="entry name" value="Ribosomal_bL31_A"/>
</dbReference>
<feature type="binding site" evidence="8">
    <location>
        <position position="40"/>
    </location>
    <ligand>
        <name>Zn(2+)</name>
        <dbReference type="ChEBI" id="CHEBI:29105"/>
    </ligand>
</feature>
<evidence type="ECO:0000256" key="2">
    <source>
        <dbReference type="ARBA" id="ARBA00011838"/>
    </source>
</evidence>
<dbReference type="NCBIfam" id="NF000612">
    <property type="entry name" value="PRK00019.1"/>
    <property type="match status" value="1"/>
</dbReference>
<feature type="binding site" evidence="8">
    <location>
        <position position="16"/>
    </location>
    <ligand>
        <name>Zn(2+)</name>
        <dbReference type="ChEBI" id="CHEBI:29105"/>
    </ligand>
</feature>
<feature type="binding site" evidence="8">
    <location>
        <position position="37"/>
    </location>
    <ligand>
        <name>Zn(2+)</name>
        <dbReference type="ChEBI" id="CHEBI:29105"/>
    </ligand>
</feature>
<sequence length="70" mass="8283">MKKDIHPKYQKIFASCSCGYKISVFSTKNSDMMLDSCSQCHPFYTGKQRTMNTKGRIQRFQKRFDFSEIK</sequence>
<comment type="similarity">
    <text evidence="1 8">Belongs to the bacterial ribosomal protein bL31 family. Type A subfamily.</text>
</comment>
<dbReference type="Gene3D" id="4.10.830.30">
    <property type="entry name" value="Ribosomal protein L31"/>
    <property type="match status" value="1"/>
</dbReference>
<dbReference type="GO" id="GO:0003735">
    <property type="term" value="F:structural constituent of ribosome"/>
    <property type="evidence" value="ECO:0007669"/>
    <property type="project" value="InterPro"/>
</dbReference>
<keyword evidence="6 8" id="KW-0687">Ribonucleoprotein</keyword>
<keyword evidence="8" id="KW-0862">Zinc</keyword>
<dbReference type="NCBIfam" id="TIGR00105">
    <property type="entry name" value="L31"/>
    <property type="match status" value="1"/>
</dbReference>
<evidence type="ECO:0000256" key="7">
    <source>
        <dbReference type="ARBA" id="ARBA00035687"/>
    </source>
</evidence>
<dbReference type="PANTHER" id="PTHR33280:SF6">
    <property type="entry name" value="LARGE RIBOSOMAL SUBUNIT PROTEIN BL31A"/>
    <property type="match status" value="1"/>
</dbReference>
<protein>
    <recommendedName>
        <fullName evidence="7 8">Large ribosomal subunit protein bL31</fullName>
    </recommendedName>
</protein>
<evidence type="ECO:0000256" key="1">
    <source>
        <dbReference type="ARBA" id="ARBA00009296"/>
    </source>
</evidence>
<dbReference type="SUPFAM" id="SSF143800">
    <property type="entry name" value="L28p-like"/>
    <property type="match status" value="1"/>
</dbReference>
<evidence type="ECO:0000313" key="9">
    <source>
        <dbReference type="EMBL" id="VAX76887.1"/>
    </source>
</evidence>
<comment type="subunit">
    <text evidence="2 8">Part of the 50S ribosomal subunit.</text>
</comment>
<evidence type="ECO:0000256" key="8">
    <source>
        <dbReference type="HAMAP-Rule" id="MF_00501"/>
    </source>
</evidence>
<evidence type="ECO:0000256" key="4">
    <source>
        <dbReference type="ARBA" id="ARBA00022884"/>
    </source>
</evidence>
<keyword evidence="8" id="KW-0479">Metal-binding</keyword>
<keyword evidence="5 8" id="KW-0689">Ribosomal protein</keyword>
<dbReference type="InterPro" id="IPR002150">
    <property type="entry name" value="Ribosomal_bL31"/>
</dbReference>
<dbReference type="OrthoDB" id="9803251at2"/>
<dbReference type="GO" id="GO:0005840">
    <property type="term" value="C:ribosome"/>
    <property type="evidence" value="ECO:0007669"/>
    <property type="project" value="UniProtKB-KW"/>
</dbReference>
<dbReference type="PANTHER" id="PTHR33280">
    <property type="entry name" value="50S RIBOSOMAL PROTEIN L31, CHLOROPLASTIC"/>
    <property type="match status" value="1"/>
</dbReference>
<dbReference type="EMBL" id="LR025085">
    <property type="protein sequence ID" value="VAX76887.1"/>
    <property type="molecule type" value="Genomic_DNA"/>
</dbReference>
<keyword evidence="4 8" id="KW-0694">RNA-binding</keyword>
<dbReference type="InterPro" id="IPR042105">
    <property type="entry name" value="Ribosomal_bL31_sf"/>
</dbReference>
<dbReference type="RefSeq" id="WP_158349238.1">
    <property type="nucleotide sequence ID" value="NZ_LR025085.1"/>
</dbReference>
<organism evidence="9 10">
    <name type="scientific">Buchnera aphidicola</name>
    <name type="common">Cinara strobi</name>
    <dbReference type="NCBI Taxonomy" id="1921549"/>
    <lineage>
        <taxon>Bacteria</taxon>
        <taxon>Pseudomonadati</taxon>
        <taxon>Pseudomonadota</taxon>
        <taxon>Gammaproteobacteria</taxon>
        <taxon>Enterobacterales</taxon>
        <taxon>Erwiniaceae</taxon>
        <taxon>Buchnera</taxon>
    </lineage>
</organism>
<comment type="cofactor">
    <cofactor evidence="8">
        <name>Zn(2+)</name>
        <dbReference type="ChEBI" id="CHEBI:29105"/>
    </cofactor>
    <text evidence="8">Binds 1 zinc ion per subunit.</text>
</comment>
<dbReference type="PRINTS" id="PR01249">
    <property type="entry name" value="RIBOSOMALL31"/>
</dbReference>
<dbReference type="GO" id="GO:1990904">
    <property type="term" value="C:ribonucleoprotein complex"/>
    <property type="evidence" value="ECO:0007669"/>
    <property type="project" value="UniProtKB-KW"/>
</dbReference>
<comment type="function">
    <text evidence="8">Binds the 23S rRNA.</text>
</comment>
<dbReference type="InterPro" id="IPR034704">
    <property type="entry name" value="Ribosomal_bL28/bL31-like_sf"/>
</dbReference>
<dbReference type="GO" id="GO:0019843">
    <property type="term" value="F:rRNA binding"/>
    <property type="evidence" value="ECO:0007669"/>
    <property type="project" value="UniProtKB-KW"/>
</dbReference>
<dbReference type="AlphaFoldDB" id="A0A3B1E831"/>
<dbReference type="STRING" id="1921549.GCA_900128825_00386"/>
<dbReference type="HAMAP" id="MF_00501">
    <property type="entry name" value="Ribosomal_bL31_1"/>
    <property type="match status" value="1"/>
</dbReference>
<dbReference type="Pfam" id="PF01197">
    <property type="entry name" value="Ribosomal_L31"/>
    <property type="match status" value="1"/>
</dbReference>
<evidence type="ECO:0000256" key="6">
    <source>
        <dbReference type="ARBA" id="ARBA00023274"/>
    </source>
</evidence>
<name>A0A3B1E831_9GAMM</name>
<evidence type="ECO:0000256" key="3">
    <source>
        <dbReference type="ARBA" id="ARBA00022730"/>
    </source>
</evidence>
<accession>A0A3B1E831</accession>
<dbReference type="GO" id="GO:0046872">
    <property type="term" value="F:metal ion binding"/>
    <property type="evidence" value="ECO:0007669"/>
    <property type="project" value="UniProtKB-KW"/>
</dbReference>